<feature type="transmembrane region" description="Helical" evidence="1">
    <location>
        <begin position="30"/>
        <end position="48"/>
    </location>
</feature>
<sequence>MTTVLLAAATVATFITFVLRLVRMRTILRFHWLADVAMTTLAFIIFQGTLGGTLVAVLSGLMFTIFLTLAKLAARFGATAMSLLRAYA</sequence>
<dbReference type="EMBL" id="JBHUIX010000018">
    <property type="protein sequence ID" value="MFD2175703.1"/>
    <property type="molecule type" value="Genomic_DNA"/>
</dbReference>
<organism evidence="2 3">
    <name type="scientific">Rhodobacter lacus</name>
    <dbReference type="NCBI Taxonomy" id="1641972"/>
    <lineage>
        <taxon>Bacteria</taxon>
        <taxon>Pseudomonadati</taxon>
        <taxon>Pseudomonadota</taxon>
        <taxon>Alphaproteobacteria</taxon>
        <taxon>Rhodobacterales</taxon>
        <taxon>Rhodobacter group</taxon>
        <taxon>Rhodobacter</taxon>
    </lineage>
</organism>
<accession>A0ABW5ABT1</accession>
<keyword evidence="3" id="KW-1185">Reference proteome</keyword>
<evidence type="ECO:0000256" key="1">
    <source>
        <dbReference type="SAM" id="Phobius"/>
    </source>
</evidence>
<keyword evidence="1" id="KW-1133">Transmembrane helix</keyword>
<proteinExistence type="predicted"/>
<evidence type="ECO:0000313" key="2">
    <source>
        <dbReference type="EMBL" id="MFD2175703.1"/>
    </source>
</evidence>
<dbReference type="Proteomes" id="UP001597413">
    <property type="component" value="Unassembled WGS sequence"/>
</dbReference>
<evidence type="ECO:0000313" key="3">
    <source>
        <dbReference type="Proteomes" id="UP001597413"/>
    </source>
</evidence>
<name>A0ABW5ABT1_9RHOB</name>
<protein>
    <submittedName>
        <fullName evidence="2">Uncharacterized protein</fullName>
    </submittedName>
</protein>
<reference evidence="3" key="1">
    <citation type="journal article" date="2019" name="Int. J. Syst. Evol. Microbiol.">
        <title>The Global Catalogue of Microorganisms (GCM) 10K type strain sequencing project: providing services to taxonomists for standard genome sequencing and annotation.</title>
        <authorList>
            <consortium name="The Broad Institute Genomics Platform"/>
            <consortium name="The Broad Institute Genome Sequencing Center for Infectious Disease"/>
            <person name="Wu L."/>
            <person name="Ma J."/>
        </authorList>
    </citation>
    <scope>NUCLEOTIDE SEQUENCE [LARGE SCALE GENOMIC DNA]</scope>
    <source>
        <strain evidence="3">CCUG 55131</strain>
    </source>
</reference>
<keyword evidence="1" id="KW-0472">Membrane</keyword>
<feature type="transmembrane region" description="Helical" evidence="1">
    <location>
        <begin position="54"/>
        <end position="74"/>
    </location>
</feature>
<dbReference type="RefSeq" id="WP_377393019.1">
    <property type="nucleotide sequence ID" value="NZ_JBHUIX010000018.1"/>
</dbReference>
<comment type="caution">
    <text evidence="2">The sequence shown here is derived from an EMBL/GenBank/DDBJ whole genome shotgun (WGS) entry which is preliminary data.</text>
</comment>
<gene>
    <name evidence="2" type="ORF">ACFSM0_16535</name>
</gene>
<feature type="transmembrane region" description="Helical" evidence="1">
    <location>
        <begin position="6"/>
        <end position="23"/>
    </location>
</feature>
<keyword evidence="1" id="KW-0812">Transmembrane</keyword>